<dbReference type="InterPro" id="IPR010653">
    <property type="entry name" value="NlpB/DapX"/>
</dbReference>
<dbReference type="OrthoDB" id="9772575at2"/>
<keyword evidence="3" id="KW-1185">Reference proteome</keyword>
<dbReference type="Pfam" id="PF06804">
    <property type="entry name" value="Lipoprotein_18"/>
    <property type="match status" value="1"/>
</dbReference>
<organism evidence="2 3">
    <name type="scientific">Ectothiorhodosinus mongolicus</name>
    <dbReference type="NCBI Taxonomy" id="233100"/>
    <lineage>
        <taxon>Bacteria</taxon>
        <taxon>Pseudomonadati</taxon>
        <taxon>Pseudomonadota</taxon>
        <taxon>Gammaproteobacteria</taxon>
        <taxon>Chromatiales</taxon>
        <taxon>Ectothiorhodospiraceae</taxon>
        <taxon>Ectothiorhodosinus</taxon>
    </lineage>
</organism>
<dbReference type="AlphaFoldDB" id="A0A1R3W0U2"/>
<dbReference type="Gene3D" id="3.30.310.170">
    <property type="entry name" value="Outer membrane protein assembly factor BamC"/>
    <property type="match status" value="1"/>
</dbReference>
<gene>
    <name evidence="2" type="ORF">SAMN05216526_1446</name>
</gene>
<evidence type="ECO:0000313" key="3">
    <source>
        <dbReference type="Proteomes" id="UP000223759"/>
    </source>
</evidence>
<name>A0A1R3W0U2_9GAMM</name>
<evidence type="ECO:0000256" key="1">
    <source>
        <dbReference type="SAM" id="SignalP"/>
    </source>
</evidence>
<keyword evidence="1" id="KW-0732">Signal</keyword>
<feature type="chain" id="PRO_5012865093" evidence="1">
    <location>
        <begin position="25"/>
        <end position="377"/>
    </location>
</feature>
<dbReference type="Proteomes" id="UP000223759">
    <property type="component" value="Unassembled WGS sequence"/>
</dbReference>
<dbReference type="PROSITE" id="PS51257">
    <property type="entry name" value="PROKAR_LIPOPROTEIN"/>
    <property type="match status" value="1"/>
</dbReference>
<reference evidence="2 3" key="1">
    <citation type="submission" date="2017-01" db="EMBL/GenBank/DDBJ databases">
        <authorList>
            <person name="Mah S.A."/>
            <person name="Swanson W.J."/>
            <person name="Moy G.W."/>
            <person name="Vacquier V.D."/>
        </authorList>
    </citation>
    <scope>NUCLEOTIDE SEQUENCE [LARGE SCALE GENOMIC DNA]</scope>
    <source>
        <strain evidence="2 3">M9</strain>
    </source>
</reference>
<protein>
    <submittedName>
        <fullName evidence="2">Beta-barrel assembly machine subunit BamC</fullName>
    </submittedName>
</protein>
<dbReference type="InterPro" id="IPR042268">
    <property type="entry name" value="BamC_C"/>
</dbReference>
<feature type="signal peptide" evidence="1">
    <location>
        <begin position="1"/>
        <end position="24"/>
    </location>
</feature>
<dbReference type="EMBL" id="FTPK01000002">
    <property type="protein sequence ID" value="SIT70978.1"/>
    <property type="molecule type" value="Genomic_DNA"/>
</dbReference>
<evidence type="ECO:0000313" key="2">
    <source>
        <dbReference type="EMBL" id="SIT70978.1"/>
    </source>
</evidence>
<accession>A0A1R3W0U2</accession>
<dbReference type="RefSeq" id="WP_076755809.1">
    <property type="nucleotide sequence ID" value="NZ_CP023018.1"/>
</dbReference>
<dbReference type="STRING" id="233100.SAMN05216526_1446"/>
<proteinExistence type="predicted"/>
<sequence length="377" mass="41823">MTELKPKKMMLAVALACAGSLSLAGCGLLGDRDPTSREAQTRALEVPPDLIPPSVDPSFRIPEIGEGRVAASQMPAGQRESGITQTATVARVLPVPDGMEIRREGSVRYLHVNAAADELWPAMRNFFREQGLALTVDAPERGVFETDWVQTRAGLPQEGGLRSLIARVFGDGYDANMRNQFRVRVEPESAEASSIFVSHRGAEEVAEREDLIRWAMVPADPEAEAQMLVQIMNHLAGIQTDEPAATGMQFVDVGPAVRLVSDATPPYVEVQGEFEPTWRRLGVMLDRASLLVDDVDRSNGIYYVTYRPERDQAERTGFLGRVFSREDLRVDTNTQFRIIVREFEGLTRITVQNQQGEPASQRENDVVLTRIRDQFGS</sequence>